<reference evidence="1 2" key="1">
    <citation type="submission" date="2019-07" db="EMBL/GenBank/DDBJ databases">
        <title>Whole genome shotgun sequence of Methylobacterium gnaphalii NBRC 107716.</title>
        <authorList>
            <person name="Hosoyama A."/>
            <person name="Uohara A."/>
            <person name="Ohji S."/>
            <person name="Ichikawa N."/>
        </authorList>
    </citation>
    <scope>NUCLEOTIDE SEQUENCE [LARGE SCALE GENOMIC DNA]</scope>
    <source>
        <strain evidence="1 2">NBRC 107716</strain>
    </source>
</reference>
<gene>
    <name evidence="1" type="ORF">MGN01_40060</name>
</gene>
<comment type="caution">
    <text evidence="1">The sequence shown here is derived from an EMBL/GenBank/DDBJ whole genome shotgun (WGS) entry which is preliminary data.</text>
</comment>
<dbReference type="AlphaFoldDB" id="A0A512JQF3"/>
<dbReference type="EMBL" id="BJZV01000030">
    <property type="protein sequence ID" value="GEP12161.1"/>
    <property type="molecule type" value="Genomic_DNA"/>
</dbReference>
<organism evidence="1 2">
    <name type="scientific">Methylobacterium gnaphalii</name>
    <dbReference type="NCBI Taxonomy" id="1010610"/>
    <lineage>
        <taxon>Bacteria</taxon>
        <taxon>Pseudomonadati</taxon>
        <taxon>Pseudomonadota</taxon>
        <taxon>Alphaproteobacteria</taxon>
        <taxon>Hyphomicrobiales</taxon>
        <taxon>Methylobacteriaceae</taxon>
        <taxon>Methylobacterium</taxon>
    </lineage>
</organism>
<accession>A0A512JQF3</accession>
<protein>
    <submittedName>
        <fullName evidence="1">Uncharacterized protein</fullName>
    </submittedName>
</protein>
<dbReference type="Proteomes" id="UP000321750">
    <property type="component" value="Unassembled WGS sequence"/>
</dbReference>
<evidence type="ECO:0000313" key="1">
    <source>
        <dbReference type="EMBL" id="GEP12161.1"/>
    </source>
</evidence>
<keyword evidence="2" id="KW-1185">Reference proteome</keyword>
<sequence>MVVDGLPLAQCFGLAPGDLLERASFAPVLFEVPEALVPDVAEPLAFGPGD</sequence>
<proteinExistence type="predicted"/>
<name>A0A512JQF3_9HYPH</name>
<evidence type="ECO:0000313" key="2">
    <source>
        <dbReference type="Proteomes" id="UP000321750"/>
    </source>
</evidence>
<dbReference type="RefSeq" id="WP_174804611.1">
    <property type="nucleotide sequence ID" value="NZ_BJZV01000030.1"/>
</dbReference>